<keyword evidence="2" id="KW-0812">Transmembrane</keyword>
<evidence type="ECO:0000256" key="1">
    <source>
        <dbReference type="SAM" id="MobiDB-lite"/>
    </source>
</evidence>
<proteinExistence type="predicted"/>
<protein>
    <submittedName>
        <fullName evidence="4">Uncharacterized protein</fullName>
    </submittedName>
</protein>
<evidence type="ECO:0000313" key="5">
    <source>
        <dbReference type="Proteomes" id="UP001325248"/>
    </source>
</evidence>
<feature type="signal peptide" evidence="3">
    <location>
        <begin position="1"/>
        <end position="27"/>
    </location>
</feature>
<accession>A0ABZ0UIZ1</accession>
<feature type="compositionally biased region" description="Basic and acidic residues" evidence="1">
    <location>
        <begin position="526"/>
        <end position="537"/>
    </location>
</feature>
<reference evidence="4" key="1">
    <citation type="submission" date="2023-10" db="EMBL/GenBank/DDBJ databases">
        <title>Genome sequence of Blautia coccoides DSM 935.</title>
        <authorList>
            <person name="Boeer T."/>
            <person name="Bengelsdorf F.R."/>
            <person name="Daniel R."/>
            <person name="Poehlein A."/>
        </authorList>
    </citation>
    <scope>NUCLEOTIDE SEQUENCE [LARGE SCALE GENOMIC DNA]</scope>
    <source>
        <strain evidence="4">DSM 935</strain>
    </source>
</reference>
<evidence type="ECO:0000256" key="2">
    <source>
        <dbReference type="SAM" id="Phobius"/>
    </source>
</evidence>
<feature type="chain" id="PRO_5046606071" evidence="3">
    <location>
        <begin position="28"/>
        <end position="721"/>
    </location>
</feature>
<name>A0ABZ0UIZ1_9FIRM</name>
<gene>
    <name evidence="4" type="ORF">BLCOC_52400</name>
</gene>
<feature type="compositionally biased region" description="Low complexity" evidence="1">
    <location>
        <begin position="467"/>
        <end position="487"/>
    </location>
</feature>
<keyword evidence="2" id="KW-0472">Membrane</keyword>
<evidence type="ECO:0000313" key="4">
    <source>
        <dbReference type="EMBL" id="WPX76853.1"/>
    </source>
</evidence>
<organism evidence="4 5">
    <name type="scientific">Blautia producta</name>
    <dbReference type="NCBI Taxonomy" id="33035"/>
    <lineage>
        <taxon>Bacteria</taxon>
        <taxon>Bacillati</taxon>
        <taxon>Bacillota</taxon>
        <taxon>Clostridia</taxon>
        <taxon>Lachnospirales</taxon>
        <taxon>Lachnospiraceae</taxon>
        <taxon>Blautia</taxon>
    </lineage>
</organism>
<keyword evidence="5" id="KW-1185">Reference proteome</keyword>
<feature type="region of interest" description="Disordered" evidence="1">
    <location>
        <begin position="413"/>
        <end position="540"/>
    </location>
</feature>
<dbReference type="PROSITE" id="PS51257">
    <property type="entry name" value="PROKAR_LIPOPROTEIN"/>
    <property type="match status" value="1"/>
</dbReference>
<keyword evidence="3" id="KW-0732">Signal</keyword>
<feature type="compositionally biased region" description="Polar residues" evidence="1">
    <location>
        <begin position="488"/>
        <end position="525"/>
    </location>
</feature>
<feature type="transmembrane region" description="Helical" evidence="2">
    <location>
        <begin position="690"/>
        <end position="712"/>
    </location>
</feature>
<sequence length="721" mass="78476">MKSAKTLFFSVLILFPLTFLFACPVRASETTKMTYCSNACELYEALLYHPTDTIILTDDIIWENFPDVMEFSTPTAVYMGNYSIQIPYDCSFYAKGPVEFYGGTGTQPMFLVNGYLNTTEQTQITASGESCTAVQIVDQGVWDSNLASVTACGRNAVAVSYEDGPDSVLALAHISAQGQGALALSTKRPLRAVLSSITSESGTAVSALSSVSLLGCQVYPESPDAVALDFDFRLYDRHFETTGYCYPTGVYSDQIIRDSLHYLITSDDGFDYAYDCPVSIEGLQDSYPTAGDFTITVVPLIPDWFPVYPAPMQIPLHIIAPDQPFLSAAYQLMDSVGIQFFSEITDARKMTLFYSDNNGKTWRDIMELPGSAVYSLSAQVVGLSEDKEYLFCLLVEGGSREGRSNVLKFSFGKVDIDGGGDDDGGDRNEQELPSFNQPPPVTDTQEAEDMPGTTDEKQQPVPDNSAPDSTTSDSTTLDSTTPDGSGTETHITRPTLQTPPSSAQPDTSVTASTNTDKTGTTAPSEKTSETSLGDKEQTPVMEQVTDTSTIITGARLRMLLEANPDSVLFEKKGITVEIPSAYLSALDLADHALFEVSIQKTDDYSFTLSIRIDGSEAGTFSESTVTMPFPFPDKDEAKQLSLIHVGTGSKSQIQYLAPQNRASAKIYATGTYTLQQEDGQILEPLSRKKAAYIILYLAAGILSFSAVIIVILKRRAHHEKR</sequence>
<dbReference type="EMBL" id="CP136422">
    <property type="protein sequence ID" value="WPX76853.1"/>
    <property type="molecule type" value="Genomic_DNA"/>
</dbReference>
<keyword evidence="2" id="KW-1133">Transmembrane helix</keyword>
<evidence type="ECO:0000256" key="3">
    <source>
        <dbReference type="SAM" id="SignalP"/>
    </source>
</evidence>
<dbReference type="Proteomes" id="UP001325248">
    <property type="component" value="Chromosome"/>
</dbReference>